<evidence type="ECO:0000313" key="2">
    <source>
        <dbReference type="EMBL" id="SPL65743.1"/>
    </source>
</evidence>
<dbReference type="Proteomes" id="UP000246073">
    <property type="component" value="Unassembled WGS sequence"/>
</dbReference>
<dbReference type="RefSeq" id="WP_109369315.1">
    <property type="nucleotide sequence ID" value="NZ_OOFM01000005.1"/>
</dbReference>
<accession>A0A2P9HP32</accession>
<dbReference type="InterPro" id="IPR029464">
    <property type="entry name" value="HSDR_N"/>
</dbReference>
<dbReference type="AlphaFoldDB" id="A0A2P9HP32"/>
<evidence type="ECO:0000259" key="1">
    <source>
        <dbReference type="Pfam" id="PF13588"/>
    </source>
</evidence>
<evidence type="ECO:0000313" key="3">
    <source>
        <dbReference type="Proteomes" id="UP000246073"/>
    </source>
</evidence>
<gene>
    <name evidence="2" type="ORF">OHAE_1610</name>
</gene>
<proteinExistence type="predicted"/>
<dbReference type="Gene3D" id="3.90.1570.30">
    <property type="match status" value="1"/>
</dbReference>
<protein>
    <recommendedName>
        <fullName evidence="1">Type I restriction enzyme R protein N-terminal domain-containing protein</fullName>
    </recommendedName>
</protein>
<dbReference type="Pfam" id="PF13588">
    <property type="entry name" value="HSDR_N_2"/>
    <property type="match status" value="1"/>
</dbReference>
<dbReference type="EMBL" id="OOFM01000005">
    <property type="protein sequence ID" value="SPL65743.1"/>
    <property type="molecule type" value="Genomic_DNA"/>
</dbReference>
<sequence>MDIISSSSAAVASNYNETEVRFHILDPIVRALGYPGKNNVYLNLEEKLEYPYIHIGRRSKKDLPLGFPDYRAGLKGARGSFVIEAKAGNVKITSREIEQAHSYAAHAQVGANYFVLCNGEEIVIFETLSGHSAAPLVQMPLLEVNQRFHEIQNILSPESLAKNCIINYDNKLRLCEGLGSSVRIRGGEYKVSDYGYRIFFNGADQTDTLKPLLPQLGELDAQFKLLQDDFELRISDGIAKRDDDGRISASVQFAGVTKGNAAAMKLLGIDQMSFVTRDKFLSCSSIEPTMFETVKDFGVQKGAILPQFLGPAVQMEADLDAQVQVRAAMFVNENSINGEYLAISLYKADIPLMGQFEVVLELVGTFDMLLDV</sequence>
<name>A0A2P9HP32_9HYPH</name>
<reference evidence="3" key="1">
    <citation type="submission" date="2017-12" db="EMBL/GenBank/DDBJ databases">
        <authorList>
            <person name="Diaz M."/>
        </authorList>
    </citation>
    <scope>NUCLEOTIDE SEQUENCE [LARGE SCALE GENOMIC DNA]</scope>
    <source>
        <strain evidence="3">FI11154</strain>
    </source>
</reference>
<organism evidence="2 3">
    <name type="scientific">Ochrobactrum soli</name>
    <dbReference type="NCBI Taxonomy" id="2448455"/>
    <lineage>
        <taxon>Bacteria</taxon>
        <taxon>Pseudomonadati</taxon>
        <taxon>Pseudomonadota</taxon>
        <taxon>Alphaproteobacteria</taxon>
        <taxon>Hyphomicrobiales</taxon>
        <taxon>Brucellaceae</taxon>
        <taxon>Brucella/Ochrobactrum group</taxon>
        <taxon>Ochrobactrum</taxon>
    </lineage>
</organism>
<feature type="domain" description="Type I restriction enzyme R protein N-terminal" evidence="1">
    <location>
        <begin position="17"/>
        <end position="136"/>
    </location>
</feature>